<protein>
    <submittedName>
        <fullName evidence="3">Uncharacterized protein LOC108671161</fullName>
    </submittedName>
</protein>
<feature type="compositionally biased region" description="Basic and acidic residues" evidence="1">
    <location>
        <begin position="243"/>
        <end position="257"/>
    </location>
</feature>
<evidence type="ECO:0000256" key="1">
    <source>
        <dbReference type="SAM" id="MobiDB-lite"/>
    </source>
</evidence>
<organism evidence="2 3">
    <name type="scientific">Hyalella azteca</name>
    <name type="common">Amphipod</name>
    <dbReference type="NCBI Taxonomy" id="294128"/>
    <lineage>
        <taxon>Eukaryota</taxon>
        <taxon>Metazoa</taxon>
        <taxon>Ecdysozoa</taxon>
        <taxon>Arthropoda</taxon>
        <taxon>Crustacea</taxon>
        <taxon>Multicrustacea</taxon>
        <taxon>Malacostraca</taxon>
        <taxon>Eumalacostraca</taxon>
        <taxon>Peracarida</taxon>
        <taxon>Amphipoda</taxon>
        <taxon>Senticaudata</taxon>
        <taxon>Talitrida</taxon>
        <taxon>Talitroidea</taxon>
        <taxon>Hyalellidae</taxon>
        <taxon>Hyalella</taxon>
    </lineage>
</organism>
<reference evidence="3" key="1">
    <citation type="submission" date="2025-08" db="UniProtKB">
        <authorList>
            <consortium name="RefSeq"/>
        </authorList>
    </citation>
    <scope>IDENTIFICATION</scope>
    <source>
        <tissue evidence="3">Whole organism</tissue>
    </source>
</reference>
<gene>
    <name evidence="3" type="primary">LOC108671161</name>
</gene>
<evidence type="ECO:0000313" key="3">
    <source>
        <dbReference type="RefSeq" id="XP_047740822.1"/>
    </source>
</evidence>
<name>A0A979FWV8_HYAAZ</name>
<evidence type="ECO:0000313" key="2">
    <source>
        <dbReference type="Proteomes" id="UP000694843"/>
    </source>
</evidence>
<dbReference type="AlphaFoldDB" id="A0A979FWV8"/>
<feature type="compositionally biased region" description="Basic and acidic residues" evidence="1">
    <location>
        <begin position="267"/>
        <end position="287"/>
    </location>
</feature>
<proteinExistence type="predicted"/>
<dbReference type="Proteomes" id="UP000694843">
    <property type="component" value="Unplaced"/>
</dbReference>
<feature type="region of interest" description="Disordered" evidence="1">
    <location>
        <begin position="243"/>
        <end position="315"/>
    </location>
</feature>
<keyword evidence="2" id="KW-1185">Reference proteome</keyword>
<dbReference type="OrthoDB" id="197155at2759"/>
<feature type="compositionally biased region" description="Low complexity" evidence="1">
    <location>
        <begin position="306"/>
        <end position="315"/>
    </location>
</feature>
<accession>A0A979FWV8</accession>
<sequence length="592" mass="65902">MVTNTNFVISRRNAQRFVHALFPPDPDALRQVCQQGFDDALDFLQKNGLVSCPRCSEILTLASQSSFRGSNDIQSEGKGVENEVNVLGNGVEKWSNGVDNERDCVGKYPNHSQYEGKDIQYEGNGNQYKGNALKEDRNCPHDVKKTSEIVETWSQNLGLFSVNRIGKKVIFEVGNESESSGQEVSDEEPGNCGFTVEISGYRMDLNREIVDRSPFRSSNQGGNKNETDLVIQTRKLDTIREKRSYGSHGDHGTHETQEAQGSYGTQEAHETHGAQEAHETHGIHEAHGSNGTQEAHGTHGADGARGTHNTHGTHGLHLNNKVDMWATSSTVGGASGHYCEDLRVAHALRRTPSLLGVTLSQSVCRMKCYNCAACRRKLQEALLSQHMDAAMSVAPSVLELPLHLLTLPLLPFTRSLGLPFMLLKRMLQLLPLCTLVRLYRYTTGAAVVVASALAGQRKSMEIMEPMESMEEMESMEQMESMGNNGPGHNFCSPKPQEMLADAEKKFCRGRRNRTRELVKRRVNFGHPVGFEAEELQNLGIVKYRQELCGILPMDSVRLQDLIEESPLTRYFAEGHMTECWLLDRLASIYPEA</sequence>
<dbReference type="KEGG" id="hazt:108671161"/>
<dbReference type="GeneID" id="108671161"/>
<dbReference type="RefSeq" id="XP_047740822.1">
    <property type="nucleotide sequence ID" value="XM_047884866.1"/>
</dbReference>